<evidence type="ECO:0000313" key="8">
    <source>
        <dbReference type="Proteomes" id="UP000481616"/>
    </source>
</evidence>
<keyword evidence="1" id="KW-0804">Transcription</keyword>
<comment type="caution">
    <text evidence="5">The sequence shown here is derived from an EMBL/GenBank/DDBJ whole genome shotgun (WGS) entry which is preliminary data.</text>
</comment>
<sequence length="172" mass="20229">MRWYVMRDLKRTNAKVPAYKLLKGMKMEVFVPMKWHLVTRKGVRVREEVPLIQDLLFVHETQDNLDAIVEKTPTLQYRWLCNTWREPMVVADTDMERFIRAVDATESPRYYLPEEITPVMYGRKIRIEGGPLNGYEGRLLTTRGSKVKRLLVELEGFLSVGVEVDPEYIQLI</sequence>
<evidence type="ECO:0000313" key="5">
    <source>
        <dbReference type="EMBL" id="TDA75228.1"/>
    </source>
</evidence>
<gene>
    <name evidence="5" type="ORF">E1I98_01940</name>
    <name evidence="4" type="ORF">F2Y51_23180</name>
    <name evidence="3" type="ORF">F2Y58_23465</name>
</gene>
<dbReference type="AlphaFoldDB" id="A0A4Q5HJV5"/>
<dbReference type="Pfam" id="PF02357">
    <property type="entry name" value="NusG"/>
    <property type="match status" value="1"/>
</dbReference>
<evidence type="ECO:0000313" key="4">
    <source>
        <dbReference type="EMBL" id="KAA5401105.1"/>
    </source>
</evidence>
<evidence type="ECO:0000313" key="6">
    <source>
        <dbReference type="Proteomes" id="UP000294527"/>
    </source>
</evidence>
<dbReference type="EMBL" id="VVYY01000040">
    <property type="protein sequence ID" value="KAA5391625.1"/>
    <property type="molecule type" value="Genomic_DNA"/>
</dbReference>
<evidence type="ECO:0000313" key="7">
    <source>
        <dbReference type="Proteomes" id="UP000441162"/>
    </source>
</evidence>
<dbReference type="Gene3D" id="3.30.70.940">
    <property type="entry name" value="NusG, N-terminal domain"/>
    <property type="match status" value="1"/>
</dbReference>
<proteinExistence type="predicted"/>
<dbReference type="NCBIfam" id="NF033644">
    <property type="entry name" value="antiterm_UpxY"/>
    <property type="match status" value="1"/>
</dbReference>
<dbReference type="Proteomes" id="UP000441162">
    <property type="component" value="Unassembled WGS sequence"/>
</dbReference>
<dbReference type="EMBL" id="SLTU01000001">
    <property type="protein sequence ID" value="TDA75228.1"/>
    <property type="molecule type" value="Genomic_DNA"/>
</dbReference>
<protein>
    <submittedName>
        <fullName evidence="5">UpxY family transcription antiterminator</fullName>
    </submittedName>
</protein>
<organism evidence="5 6">
    <name type="scientific">Phocaeicola dorei</name>
    <dbReference type="NCBI Taxonomy" id="357276"/>
    <lineage>
        <taxon>Bacteria</taxon>
        <taxon>Pseudomonadati</taxon>
        <taxon>Bacteroidota</taxon>
        <taxon>Bacteroidia</taxon>
        <taxon>Bacteroidales</taxon>
        <taxon>Bacteroidaceae</taxon>
        <taxon>Phocaeicola</taxon>
    </lineage>
</organism>
<dbReference type="SUPFAM" id="SSF82679">
    <property type="entry name" value="N-utilization substance G protein NusG, N-terminal domain"/>
    <property type="match status" value="1"/>
</dbReference>
<dbReference type="InterPro" id="IPR006645">
    <property type="entry name" value="NGN-like_dom"/>
</dbReference>
<dbReference type="RefSeq" id="WP_130054618.1">
    <property type="nucleotide sequence ID" value="NZ_BAABZF010000001.1"/>
</dbReference>
<dbReference type="Proteomes" id="UP000481616">
    <property type="component" value="Unassembled WGS sequence"/>
</dbReference>
<evidence type="ECO:0000259" key="2">
    <source>
        <dbReference type="Pfam" id="PF02357"/>
    </source>
</evidence>
<reference evidence="5 6" key="2">
    <citation type="journal article" date="2019" name="Nat. Microbiol.">
        <title>Genomic variation and strain-specific functional adaptation in the human gut microbiome during early life.</title>
        <authorList>
            <person name="Vatanen T."/>
            <person name="Plichta D.R."/>
            <person name="Somani J."/>
            <person name="Munch P.C."/>
            <person name="Arthur T.D."/>
            <person name="Hall A.B."/>
            <person name="Rudolf S."/>
            <person name="Oakeley E.J."/>
            <person name="Ke X."/>
            <person name="Young R.A."/>
            <person name="Haiser H.J."/>
            <person name="Kolde R."/>
            <person name="Yassour M."/>
            <person name="Luopajarvi K."/>
            <person name="Siljander H."/>
            <person name="Virtanen S.M."/>
            <person name="Ilonen J."/>
            <person name="Uibo R."/>
            <person name="Tillmann V."/>
            <person name="Mokurov S."/>
            <person name="Dorshakova N."/>
            <person name="Porter J.A."/>
            <person name="McHardy A.C."/>
            <person name="Lahdesmaki H."/>
            <person name="Vlamakis H."/>
            <person name="Huttenhower C."/>
            <person name="Knip M."/>
            <person name="Xavier R.J."/>
        </authorList>
    </citation>
    <scope>NUCLEOTIDE SEQUENCE [LARGE SCALE GENOMIC DNA]</scope>
    <source>
        <strain evidence="5 6">RJX1047</strain>
    </source>
</reference>
<accession>A0A4Q5HJV5</accession>
<feature type="domain" description="NusG-like N-terminal" evidence="2">
    <location>
        <begin position="1"/>
        <end position="98"/>
    </location>
</feature>
<dbReference type="EMBL" id="VVZA01000041">
    <property type="protein sequence ID" value="KAA5401105.1"/>
    <property type="molecule type" value="Genomic_DNA"/>
</dbReference>
<dbReference type="Proteomes" id="UP000294527">
    <property type="component" value="Unassembled WGS sequence"/>
</dbReference>
<reference evidence="7 8" key="1">
    <citation type="journal article" date="2019" name="Nat. Med.">
        <title>A library of human gut bacterial isolates paired with longitudinal multiomics data enables mechanistic microbiome research.</title>
        <authorList>
            <person name="Poyet M."/>
            <person name="Groussin M."/>
            <person name="Gibbons S.M."/>
            <person name="Avila-Pacheco J."/>
            <person name="Jiang X."/>
            <person name="Kearney S.M."/>
            <person name="Perrotta A.R."/>
            <person name="Berdy B."/>
            <person name="Zhao S."/>
            <person name="Lieberman T.D."/>
            <person name="Swanson P.K."/>
            <person name="Smith M."/>
            <person name="Roesemann S."/>
            <person name="Alexander J.E."/>
            <person name="Rich S.A."/>
            <person name="Livny J."/>
            <person name="Vlamakis H."/>
            <person name="Clish C."/>
            <person name="Bullock K."/>
            <person name="Deik A."/>
            <person name="Scott J."/>
            <person name="Pierce K.A."/>
            <person name="Xavier R.J."/>
            <person name="Alm E.J."/>
        </authorList>
    </citation>
    <scope>NUCLEOTIDE SEQUENCE [LARGE SCALE GENOMIC DNA]</scope>
    <source>
        <strain evidence="3 8">BIOML-A1</strain>
        <strain evidence="4 7">BIOML-A4</strain>
    </source>
</reference>
<dbReference type="CDD" id="cd09895">
    <property type="entry name" value="NGN_SP_UpxY"/>
    <property type="match status" value="1"/>
</dbReference>
<evidence type="ECO:0000313" key="3">
    <source>
        <dbReference type="EMBL" id="KAA5391625.1"/>
    </source>
</evidence>
<name>A0A4Q5HJV5_9BACT</name>
<dbReference type="GO" id="GO:0006354">
    <property type="term" value="P:DNA-templated transcription elongation"/>
    <property type="evidence" value="ECO:0007669"/>
    <property type="project" value="InterPro"/>
</dbReference>
<dbReference type="InterPro" id="IPR036735">
    <property type="entry name" value="NGN_dom_sf"/>
</dbReference>
<evidence type="ECO:0000256" key="1">
    <source>
        <dbReference type="ARBA" id="ARBA00023163"/>
    </source>
</evidence>